<comment type="subcellular location">
    <subcellularLocation>
        <location evidence="1">Membrane</location>
        <topology evidence="1">Multi-pass membrane protein</topology>
    </subcellularLocation>
</comment>
<evidence type="ECO:0000256" key="5">
    <source>
        <dbReference type="ARBA" id="ARBA00038359"/>
    </source>
</evidence>
<dbReference type="Pfam" id="PF20684">
    <property type="entry name" value="Fung_rhodopsin"/>
    <property type="match status" value="1"/>
</dbReference>
<feature type="transmembrane region" description="Helical" evidence="7">
    <location>
        <begin position="138"/>
        <end position="160"/>
    </location>
</feature>
<keyword evidence="4 7" id="KW-0472">Membrane</keyword>
<evidence type="ECO:0000259" key="8">
    <source>
        <dbReference type="Pfam" id="PF20684"/>
    </source>
</evidence>
<dbReference type="Proteomes" id="UP001059893">
    <property type="component" value="Unassembled WGS sequence"/>
</dbReference>
<keyword evidence="2 7" id="KW-0812">Transmembrane</keyword>
<protein>
    <recommendedName>
        <fullName evidence="8">Rhodopsin domain-containing protein</fullName>
    </recommendedName>
</protein>
<dbReference type="InterPro" id="IPR049326">
    <property type="entry name" value="Rhodopsin_dom_fungi"/>
</dbReference>
<feature type="transmembrane region" description="Helical" evidence="7">
    <location>
        <begin position="222"/>
        <end position="242"/>
    </location>
</feature>
<feature type="region of interest" description="Disordered" evidence="6">
    <location>
        <begin position="317"/>
        <end position="374"/>
    </location>
</feature>
<sequence>MLIVKTVLSAKRIGLLDNSFLPPHDMELEGLALWSYVLGWLTCSISIIARYTGPGLAWDDAYLVFCVLVIVASKSVCHFAWAAGVGKPFSQVPPQDRSQAIFMSILSTAVVPWEFTLPKLAIVVFIQKIVPTSRRRSRTWLAACAISFAIMLCISVWQFAQCRPVSQVWDPVPGGSCADPRINAALAYTSSVISSAIDLAICLCSVPVFLGLQMSARNKATVIAAVSFGALAFIAAMVKMVFLKDLVHMPDDPTGSIIPLYMLVDLESMLLILGACMGSVFKLFKPKPRRDTGQMESSSCRKSSFLTSFSIFGRGDSMHYSTRPEGDDGDEMALNDRTAGCPASTPCEPHVGSAAGEGPVSAQSLGSMQEREEA</sequence>
<dbReference type="PANTHER" id="PTHR33048:SF155">
    <property type="entry name" value="INTEGRAL MEMBRANE PROTEIN"/>
    <property type="match status" value="1"/>
</dbReference>
<evidence type="ECO:0000256" key="4">
    <source>
        <dbReference type="ARBA" id="ARBA00023136"/>
    </source>
</evidence>
<keyword evidence="10" id="KW-1185">Reference proteome</keyword>
<evidence type="ECO:0000313" key="9">
    <source>
        <dbReference type="EMBL" id="KAI6304440.1"/>
    </source>
</evidence>
<gene>
    <name evidence="9" type="ORF">MCOR33_000534</name>
</gene>
<keyword evidence="3 7" id="KW-1133">Transmembrane helix</keyword>
<evidence type="ECO:0000256" key="1">
    <source>
        <dbReference type="ARBA" id="ARBA00004141"/>
    </source>
</evidence>
<dbReference type="EMBL" id="JABSND010000004">
    <property type="protein sequence ID" value="KAI6304440.1"/>
    <property type="molecule type" value="Genomic_DNA"/>
</dbReference>
<dbReference type="InterPro" id="IPR052337">
    <property type="entry name" value="SAT4-like"/>
</dbReference>
<accession>A0ABQ8NZM6</accession>
<feature type="transmembrane region" description="Helical" evidence="7">
    <location>
        <begin position="101"/>
        <end position="126"/>
    </location>
</feature>
<evidence type="ECO:0000256" key="7">
    <source>
        <dbReference type="SAM" id="Phobius"/>
    </source>
</evidence>
<comment type="caution">
    <text evidence="9">The sequence shown here is derived from an EMBL/GenBank/DDBJ whole genome shotgun (WGS) entry which is preliminary data.</text>
</comment>
<feature type="transmembrane region" description="Helical" evidence="7">
    <location>
        <begin position="61"/>
        <end position="81"/>
    </location>
</feature>
<name>A0ABQ8NZM6_PYRGI</name>
<proteinExistence type="inferred from homology"/>
<evidence type="ECO:0000256" key="6">
    <source>
        <dbReference type="SAM" id="MobiDB-lite"/>
    </source>
</evidence>
<feature type="transmembrane region" description="Helical" evidence="7">
    <location>
        <begin position="31"/>
        <end position="49"/>
    </location>
</feature>
<feature type="transmembrane region" description="Helical" evidence="7">
    <location>
        <begin position="262"/>
        <end position="284"/>
    </location>
</feature>
<reference evidence="9" key="1">
    <citation type="submission" date="2021-01" db="EMBL/GenBank/DDBJ databases">
        <title>Deciphering the adaptive evolutionary patterns associated with biogeogrpahic diversity in the finger millet blast pathogen Magnaporthe oryzae in Eastern Africa.</title>
        <authorList>
            <person name="Onyema G."/>
            <person name="Shittu T.A."/>
            <person name="Dodsworth S."/>
            <person name="Devilliers S."/>
            <person name="Muthumeenakshi S."/>
            <person name="Sreenivasaprasad S."/>
        </authorList>
    </citation>
    <scope>NUCLEOTIDE SEQUENCE</scope>
    <source>
        <strain evidence="9">D15/s37</strain>
    </source>
</reference>
<evidence type="ECO:0000313" key="10">
    <source>
        <dbReference type="Proteomes" id="UP001059893"/>
    </source>
</evidence>
<feature type="transmembrane region" description="Helical" evidence="7">
    <location>
        <begin position="185"/>
        <end position="210"/>
    </location>
</feature>
<evidence type="ECO:0000256" key="3">
    <source>
        <dbReference type="ARBA" id="ARBA00022989"/>
    </source>
</evidence>
<comment type="similarity">
    <text evidence="5">Belongs to the SAT4 family.</text>
</comment>
<feature type="domain" description="Rhodopsin" evidence="8">
    <location>
        <begin position="48"/>
        <end position="284"/>
    </location>
</feature>
<evidence type="ECO:0000256" key="2">
    <source>
        <dbReference type="ARBA" id="ARBA00022692"/>
    </source>
</evidence>
<dbReference type="PANTHER" id="PTHR33048">
    <property type="entry name" value="PTH11-LIKE INTEGRAL MEMBRANE PROTEIN (AFU_ORTHOLOGUE AFUA_5G11245)"/>
    <property type="match status" value="1"/>
</dbReference>
<organism evidence="9 10">
    <name type="scientific">Pyricularia grisea</name>
    <name type="common">Crabgrass-specific blast fungus</name>
    <name type="synonym">Magnaporthe grisea</name>
    <dbReference type="NCBI Taxonomy" id="148305"/>
    <lineage>
        <taxon>Eukaryota</taxon>
        <taxon>Fungi</taxon>
        <taxon>Dikarya</taxon>
        <taxon>Ascomycota</taxon>
        <taxon>Pezizomycotina</taxon>
        <taxon>Sordariomycetes</taxon>
        <taxon>Sordariomycetidae</taxon>
        <taxon>Magnaporthales</taxon>
        <taxon>Pyriculariaceae</taxon>
        <taxon>Pyricularia</taxon>
    </lineage>
</organism>